<dbReference type="InterPro" id="IPR002942">
    <property type="entry name" value="S4_RNA-bd"/>
</dbReference>
<dbReference type="SUPFAM" id="SSF55174">
    <property type="entry name" value="Alpha-L RNA-binding motif"/>
    <property type="match status" value="1"/>
</dbReference>
<organism evidence="9 10">
    <name type="scientific">Sporothrix epigloea</name>
    <dbReference type="NCBI Taxonomy" id="1892477"/>
    <lineage>
        <taxon>Eukaryota</taxon>
        <taxon>Fungi</taxon>
        <taxon>Dikarya</taxon>
        <taxon>Ascomycota</taxon>
        <taxon>Pezizomycotina</taxon>
        <taxon>Sordariomycetes</taxon>
        <taxon>Sordariomycetidae</taxon>
        <taxon>Ophiostomatales</taxon>
        <taxon>Ophiostomataceae</taxon>
        <taxon>Sporothrix</taxon>
    </lineage>
</organism>
<dbReference type="PROSITE" id="PS50889">
    <property type="entry name" value="S4"/>
    <property type="match status" value="1"/>
</dbReference>
<evidence type="ECO:0000259" key="8">
    <source>
        <dbReference type="SMART" id="SM00363"/>
    </source>
</evidence>
<evidence type="ECO:0000256" key="6">
    <source>
        <dbReference type="PROSITE-ProRule" id="PRU00182"/>
    </source>
</evidence>
<feature type="region of interest" description="Disordered" evidence="7">
    <location>
        <begin position="224"/>
        <end position="249"/>
    </location>
</feature>
<feature type="domain" description="RNA-binding S4" evidence="8">
    <location>
        <begin position="144"/>
        <end position="204"/>
    </location>
</feature>
<keyword evidence="4" id="KW-0689">Ribosomal protein</keyword>
<evidence type="ECO:0000256" key="3">
    <source>
        <dbReference type="ARBA" id="ARBA00022884"/>
    </source>
</evidence>
<keyword evidence="5" id="KW-0687">Ribonucleoprotein</keyword>
<dbReference type="Gene3D" id="3.10.290.10">
    <property type="entry name" value="RNA-binding S4 domain"/>
    <property type="match status" value="1"/>
</dbReference>
<keyword evidence="10" id="KW-1185">Reference proteome</keyword>
<reference evidence="9 10" key="1">
    <citation type="submission" date="2024-01" db="EMBL/GenBank/DDBJ databases">
        <authorList>
            <person name="Allen C."/>
            <person name="Tagirdzhanova G."/>
        </authorList>
    </citation>
    <scope>NUCLEOTIDE SEQUENCE [LARGE SCALE GENOMIC DNA]</scope>
    <source>
        <strain evidence="9 10">CBS 573.63</strain>
    </source>
</reference>
<evidence type="ECO:0000256" key="4">
    <source>
        <dbReference type="ARBA" id="ARBA00022980"/>
    </source>
</evidence>
<keyword evidence="3 6" id="KW-0694">RNA-binding</keyword>
<evidence type="ECO:0000256" key="5">
    <source>
        <dbReference type="ARBA" id="ARBA00023274"/>
    </source>
</evidence>
<comment type="similarity">
    <text evidence="1">Belongs to the universal ribosomal protein uS4 family.</text>
</comment>
<dbReference type="PANTHER" id="PTHR11831">
    <property type="entry name" value="30S 40S RIBOSOMAL PROTEIN"/>
    <property type="match status" value="1"/>
</dbReference>
<protein>
    <recommendedName>
        <fullName evidence="8">RNA-binding S4 domain-containing protein</fullName>
    </recommendedName>
</protein>
<accession>A0ABP0D4E4</accession>
<gene>
    <name evidence="9" type="ORF">SEPCBS57363_000383</name>
</gene>
<dbReference type="CDD" id="cd00165">
    <property type="entry name" value="S4"/>
    <property type="match status" value="1"/>
</dbReference>
<evidence type="ECO:0000256" key="1">
    <source>
        <dbReference type="ARBA" id="ARBA00007465"/>
    </source>
</evidence>
<evidence type="ECO:0000256" key="7">
    <source>
        <dbReference type="SAM" id="MobiDB-lite"/>
    </source>
</evidence>
<dbReference type="PANTHER" id="PTHR11831:SF4">
    <property type="entry name" value="SMALL RIBOSOMAL SUBUNIT PROTEIN US4M"/>
    <property type="match status" value="1"/>
</dbReference>
<proteinExistence type="inferred from homology"/>
<dbReference type="PROSITE" id="PS00632">
    <property type="entry name" value="RIBOSOMAL_S4"/>
    <property type="match status" value="1"/>
</dbReference>
<evidence type="ECO:0000313" key="10">
    <source>
        <dbReference type="Proteomes" id="UP001642501"/>
    </source>
</evidence>
<keyword evidence="2 6" id="KW-0699">rRNA-binding</keyword>
<sequence>MKLRRTLRFHSLTRVRIRQTWNKHNLFNIHRNTPIVNVIGRTFFQQKWRAKSLLRGYHGEHIKERQWERMFSRRLQSVVNMDPKYMALFDGSEQAAGRGRGLEEHPSVARDVAAKDRFLPERGTNRLSDKITPYMQMTFAPMERRLDIAVYRALFASSARQARQFVVHGAVTVNGKKMIYPGYLLNPGDMFQVDVDHVLYATGARKEARHAKVLKMLEEQARTVQTTASAAEGENEGEGEVEPIKSTKTLSLTETDKRFATRFQESFPYLAQKVKSILQKNKARMPHQAENALMHSMRQWIQTHATPTPGVAAPGVAAMLGADPASNPSMSEVVGRLRDMVLSDKAKASGRLLSDSEQRQFQRAMTREAENPYDPTKTYLTPWRPRKYMSAFTFIPRYLEVNQKICAAVYLRHPVCRPGMSEIPSPFTPELTQLAFNWYLRRH</sequence>
<evidence type="ECO:0000256" key="2">
    <source>
        <dbReference type="ARBA" id="ARBA00022730"/>
    </source>
</evidence>
<dbReference type="InterPro" id="IPR022801">
    <property type="entry name" value="Ribosomal_uS4"/>
</dbReference>
<dbReference type="Proteomes" id="UP001642501">
    <property type="component" value="Unassembled WGS sequence"/>
</dbReference>
<name>A0ABP0D4E4_9PEZI</name>
<dbReference type="SMART" id="SM00363">
    <property type="entry name" value="S4"/>
    <property type="match status" value="1"/>
</dbReference>
<dbReference type="EMBL" id="CAWUOM010000003">
    <property type="protein sequence ID" value="CAK7263074.1"/>
    <property type="molecule type" value="Genomic_DNA"/>
</dbReference>
<dbReference type="InterPro" id="IPR018079">
    <property type="entry name" value="Ribosomal_uS4_CS"/>
</dbReference>
<dbReference type="InterPro" id="IPR036986">
    <property type="entry name" value="S4_RNA-bd_sf"/>
</dbReference>
<dbReference type="Pfam" id="PF01479">
    <property type="entry name" value="S4"/>
    <property type="match status" value="1"/>
</dbReference>
<evidence type="ECO:0000313" key="9">
    <source>
        <dbReference type="EMBL" id="CAK7263074.1"/>
    </source>
</evidence>
<comment type="caution">
    <text evidence="9">The sequence shown here is derived from an EMBL/GenBank/DDBJ whole genome shotgun (WGS) entry which is preliminary data.</text>
</comment>